<keyword evidence="3" id="KW-0808">Transferase</keyword>
<dbReference type="Pfam" id="PF02782">
    <property type="entry name" value="FGGY_C"/>
    <property type="match status" value="1"/>
</dbReference>
<evidence type="ECO:0000256" key="6">
    <source>
        <dbReference type="ARBA" id="ARBA00022840"/>
    </source>
</evidence>
<dbReference type="PANTHER" id="PTHR10196:SF80">
    <property type="entry name" value="D-RIBULOSE KINASE"/>
    <property type="match status" value="1"/>
</dbReference>
<comment type="cofactor">
    <cofactor evidence="1">
        <name>a divalent metal cation</name>
        <dbReference type="ChEBI" id="CHEBI:60240"/>
    </cofactor>
</comment>
<dbReference type="GO" id="GO:0005829">
    <property type="term" value="C:cytosol"/>
    <property type="evidence" value="ECO:0007669"/>
    <property type="project" value="TreeGrafter"/>
</dbReference>
<comment type="catalytic activity">
    <reaction evidence="7">
        <text>D-ribulose + ATP = D-ribulose 5-phosphate + ADP + H(+)</text>
        <dbReference type="Rhea" id="RHEA:17601"/>
        <dbReference type="ChEBI" id="CHEBI:15378"/>
        <dbReference type="ChEBI" id="CHEBI:17173"/>
        <dbReference type="ChEBI" id="CHEBI:30616"/>
        <dbReference type="ChEBI" id="CHEBI:58121"/>
        <dbReference type="ChEBI" id="CHEBI:456216"/>
        <dbReference type="EC" id="2.7.1.47"/>
    </reaction>
</comment>
<evidence type="ECO:0000256" key="8">
    <source>
        <dbReference type="ARBA" id="ARBA00066370"/>
    </source>
</evidence>
<evidence type="ECO:0000259" key="10">
    <source>
        <dbReference type="Pfam" id="PF00370"/>
    </source>
</evidence>
<dbReference type="PANTHER" id="PTHR10196">
    <property type="entry name" value="SUGAR KINASE"/>
    <property type="match status" value="1"/>
</dbReference>
<dbReference type="EMBL" id="SMCO01000001">
    <property type="protein sequence ID" value="TCV90147.1"/>
    <property type="molecule type" value="Genomic_DNA"/>
</dbReference>
<dbReference type="Pfam" id="PF00370">
    <property type="entry name" value="FGGY_N"/>
    <property type="match status" value="1"/>
</dbReference>
<reference evidence="12 13" key="1">
    <citation type="submission" date="2019-03" db="EMBL/GenBank/DDBJ databases">
        <title>Genomic Encyclopedia of Type Strains, Phase IV (KMG-IV): sequencing the most valuable type-strain genomes for metagenomic binning, comparative biology and taxonomic classification.</title>
        <authorList>
            <person name="Goeker M."/>
        </authorList>
    </citation>
    <scope>NUCLEOTIDE SEQUENCE [LARGE SCALE GENOMIC DNA]</scope>
    <source>
        <strain evidence="12 13">DSM 100309</strain>
    </source>
</reference>
<evidence type="ECO:0000256" key="5">
    <source>
        <dbReference type="ARBA" id="ARBA00022777"/>
    </source>
</evidence>
<comment type="caution">
    <text evidence="12">The sequence shown here is derived from an EMBL/GenBank/DDBJ whole genome shotgun (WGS) entry which is preliminary data.</text>
</comment>
<keyword evidence="5 12" id="KW-0418">Kinase</keyword>
<evidence type="ECO:0000256" key="1">
    <source>
        <dbReference type="ARBA" id="ARBA00001968"/>
    </source>
</evidence>
<evidence type="ECO:0000256" key="7">
    <source>
        <dbReference type="ARBA" id="ARBA00051146"/>
    </source>
</evidence>
<dbReference type="PIRSF" id="PIRSF000538">
    <property type="entry name" value="GlpK"/>
    <property type="match status" value="1"/>
</dbReference>
<dbReference type="AlphaFoldDB" id="A0A4R3YDG2"/>
<dbReference type="Proteomes" id="UP000295367">
    <property type="component" value="Unassembled WGS sequence"/>
</dbReference>
<gene>
    <name evidence="12" type="ORF">EDC63_101114</name>
</gene>
<proteinExistence type="inferred from homology"/>
<sequence>MADTYLGIDFGTSGARAVLIDANQTIVYETRIDFDQHSDDQNLATVWQTALFDLITQIPFAPRTKIRAIAINGTSATSLICNALNQPVLPPLLYNDARAQSKAIELQSIAPPDHVVLSASSSLAKLLWFSKQPEFKKARYFMHQADWLASLLHGKPGISDYHNSLKLGFDPAELRYPYWVLALPVVHILPKVVQPGTFLGRIQEKTAEQLSLPSDCRIIAGTTDSIAAFLASETNQPGHAVTSLGSTLVLKLLSRTRVEAAQYGIYSHRLGDLWLTGGASNTGGAVIRSFFSDDQLQTLSTNINPAVATNLDYYPLLKPGERFPVNDPLLQPRLLPRPDDDTAFLHGLLESIAKIEAQGYQLLEQLGASKPSLVLTAGGGAHNPTWTAIRERLLDIDVRISEHTEAAYGSALLAVNEQNLIASYQ</sequence>
<dbReference type="FunFam" id="3.30.420.40:FF:000180">
    <property type="entry name" value="D-ribulose kinase isoform X1"/>
    <property type="match status" value="1"/>
</dbReference>
<dbReference type="OrthoDB" id="9805576at2"/>
<dbReference type="EC" id="2.7.1.47" evidence="8"/>
<keyword evidence="4" id="KW-0547">Nucleotide-binding</keyword>
<dbReference type="GO" id="GO:0004856">
    <property type="term" value="F:D-xylulokinase activity"/>
    <property type="evidence" value="ECO:0007669"/>
    <property type="project" value="TreeGrafter"/>
</dbReference>
<dbReference type="InterPro" id="IPR018484">
    <property type="entry name" value="FGGY_N"/>
</dbReference>
<evidence type="ECO:0000256" key="4">
    <source>
        <dbReference type="ARBA" id="ARBA00022741"/>
    </source>
</evidence>
<dbReference type="InterPro" id="IPR018485">
    <property type="entry name" value="FGGY_C"/>
</dbReference>
<feature type="domain" description="Carbohydrate kinase FGGY N-terminal" evidence="10">
    <location>
        <begin position="5"/>
        <end position="230"/>
    </location>
</feature>
<dbReference type="GO" id="GO:0005524">
    <property type="term" value="F:ATP binding"/>
    <property type="evidence" value="ECO:0007669"/>
    <property type="project" value="UniProtKB-KW"/>
</dbReference>
<evidence type="ECO:0000313" key="12">
    <source>
        <dbReference type="EMBL" id="TCV90147.1"/>
    </source>
</evidence>
<dbReference type="CDD" id="cd07783">
    <property type="entry name" value="ASKHA_NBD_FGGY_SePSK_AtXK1-like"/>
    <property type="match status" value="1"/>
</dbReference>
<keyword evidence="13" id="KW-1185">Reference proteome</keyword>
<accession>A0A4R3YDG2</accession>
<evidence type="ECO:0000256" key="9">
    <source>
        <dbReference type="ARBA" id="ARBA00072590"/>
    </source>
</evidence>
<protein>
    <recommendedName>
        <fullName evidence="9">D-ribulose kinase</fullName>
        <ecNumber evidence="8">2.7.1.47</ecNumber>
    </recommendedName>
</protein>
<dbReference type="SUPFAM" id="SSF53067">
    <property type="entry name" value="Actin-like ATPase domain"/>
    <property type="match status" value="2"/>
</dbReference>
<evidence type="ECO:0000256" key="2">
    <source>
        <dbReference type="ARBA" id="ARBA00009156"/>
    </source>
</evidence>
<dbReference type="InterPro" id="IPR043129">
    <property type="entry name" value="ATPase_NBD"/>
</dbReference>
<comment type="similarity">
    <text evidence="2">Belongs to the FGGY kinase family.</text>
</comment>
<evidence type="ECO:0000256" key="3">
    <source>
        <dbReference type="ARBA" id="ARBA00022679"/>
    </source>
</evidence>
<evidence type="ECO:0000259" key="11">
    <source>
        <dbReference type="Pfam" id="PF02782"/>
    </source>
</evidence>
<dbReference type="Gene3D" id="3.30.420.40">
    <property type="match status" value="2"/>
</dbReference>
<dbReference type="InterPro" id="IPR000577">
    <property type="entry name" value="Carb_kinase_FGGY"/>
</dbReference>
<evidence type="ECO:0000313" key="13">
    <source>
        <dbReference type="Proteomes" id="UP000295367"/>
    </source>
</evidence>
<keyword evidence="6" id="KW-0067">ATP-binding</keyword>
<feature type="domain" description="Carbohydrate kinase FGGY C-terminal" evidence="11">
    <location>
        <begin position="243"/>
        <end position="415"/>
    </location>
</feature>
<organism evidence="12 13">
    <name type="scientific">Sulfurirhabdus autotrophica</name>
    <dbReference type="NCBI Taxonomy" id="1706046"/>
    <lineage>
        <taxon>Bacteria</taxon>
        <taxon>Pseudomonadati</taxon>
        <taxon>Pseudomonadota</taxon>
        <taxon>Betaproteobacteria</taxon>
        <taxon>Nitrosomonadales</taxon>
        <taxon>Sulfuricellaceae</taxon>
        <taxon>Sulfurirhabdus</taxon>
    </lineage>
</organism>
<dbReference type="GO" id="GO:0005997">
    <property type="term" value="P:xylulose metabolic process"/>
    <property type="evidence" value="ECO:0007669"/>
    <property type="project" value="TreeGrafter"/>
</dbReference>
<name>A0A4R3YDG2_9PROT</name>
<dbReference type="GO" id="GO:0019150">
    <property type="term" value="F:D-ribulokinase activity"/>
    <property type="evidence" value="ECO:0007669"/>
    <property type="project" value="UniProtKB-EC"/>
</dbReference>
<dbReference type="RefSeq" id="WP_124947877.1">
    <property type="nucleotide sequence ID" value="NZ_BHVT01000073.1"/>
</dbReference>